<name>A0A1M4S617_9FIRM</name>
<dbReference type="STRING" id="1120975.SAMN02746064_00095"/>
<protein>
    <submittedName>
        <fullName evidence="3">DNA processing protein</fullName>
    </submittedName>
</protein>
<dbReference type="SUPFAM" id="SSF102405">
    <property type="entry name" value="MCP/YpsA-like"/>
    <property type="match status" value="1"/>
</dbReference>
<feature type="domain" description="Smf/DprA SLOG" evidence="2">
    <location>
        <begin position="78"/>
        <end position="287"/>
    </location>
</feature>
<proteinExistence type="inferred from homology"/>
<gene>
    <name evidence="3" type="ORF">SAMN02746064_00095</name>
</gene>
<dbReference type="PANTHER" id="PTHR43022:SF1">
    <property type="entry name" value="PROTEIN SMF"/>
    <property type="match status" value="1"/>
</dbReference>
<accession>A0A1M4S617</accession>
<dbReference type="RefSeq" id="WP_073269102.1">
    <property type="nucleotide sequence ID" value="NZ_FQTU01000001.1"/>
</dbReference>
<dbReference type="PANTHER" id="PTHR43022">
    <property type="entry name" value="PROTEIN SMF"/>
    <property type="match status" value="1"/>
</dbReference>
<dbReference type="Proteomes" id="UP000184251">
    <property type="component" value="Unassembled WGS sequence"/>
</dbReference>
<dbReference type="EMBL" id="FQTU01000001">
    <property type="protein sequence ID" value="SHE27646.1"/>
    <property type="molecule type" value="Genomic_DNA"/>
</dbReference>
<evidence type="ECO:0000313" key="3">
    <source>
        <dbReference type="EMBL" id="SHE27646.1"/>
    </source>
</evidence>
<evidence type="ECO:0000256" key="1">
    <source>
        <dbReference type="ARBA" id="ARBA00006525"/>
    </source>
</evidence>
<dbReference type="NCBIfam" id="TIGR00732">
    <property type="entry name" value="dprA"/>
    <property type="match status" value="1"/>
</dbReference>
<dbReference type="InterPro" id="IPR057666">
    <property type="entry name" value="DrpA_SLOG"/>
</dbReference>
<dbReference type="GO" id="GO:0009294">
    <property type="term" value="P:DNA-mediated transformation"/>
    <property type="evidence" value="ECO:0007669"/>
    <property type="project" value="InterPro"/>
</dbReference>
<dbReference type="Pfam" id="PF02481">
    <property type="entry name" value="DNA_processg_A"/>
    <property type="match status" value="1"/>
</dbReference>
<dbReference type="Gene3D" id="3.40.50.450">
    <property type="match status" value="1"/>
</dbReference>
<reference evidence="3 4" key="1">
    <citation type="submission" date="2016-11" db="EMBL/GenBank/DDBJ databases">
        <authorList>
            <person name="Jaros S."/>
            <person name="Januszkiewicz K."/>
            <person name="Wedrychowicz H."/>
        </authorList>
    </citation>
    <scope>NUCLEOTIDE SEQUENCE [LARGE SCALE GENOMIC DNA]</scope>
    <source>
        <strain evidence="3 4">DSM 14828</strain>
    </source>
</reference>
<sequence>MNDKIYALWLNLIKDVPMSTLYDLVDFFGSPEDVYYASEADLAENGLMDESTLRKFLSHKEIDMDSYIKSLEESNIETVTVLDDNYPANLSEVLHPPFALHYKGICGKDSFKNSLAIVGSRKATVNGLRNTFEMASEISSCGISIISGLANGIDTKAHEGALKGGGITAAVLGCGVDRCYPPENRSLYHEILDSGGGIFSEYRLGAPPLPLHFPRRNRIISGMALGVLVAEAAPKSGSLITAKFAMEQGREVYAFPGDINNRNSKGTNSMIKDGAKLVLQTMDIIEDIFPMMEFKSAENRNREKNLSQDEKILFDLIEKGYNTPDMLISKSGLTPAETGYFLTKMEIKRMISKDRSIYHIL</sequence>
<evidence type="ECO:0000259" key="2">
    <source>
        <dbReference type="Pfam" id="PF02481"/>
    </source>
</evidence>
<dbReference type="AlphaFoldDB" id="A0A1M4S617"/>
<dbReference type="InterPro" id="IPR003488">
    <property type="entry name" value="DprA"/>
</dbReference>
<keyword evidence="4" id="KW-1185">Reference proteome</keyword>
<evidence type="ECO:0000313" key="4">
    <source>
        <dbReference type="Proteomes" id="UP000184251"/>
    </source>
</evidence>
<organism evidence="3 4">
    <name type="scientific">Alkalibacter saccharofermentans DSM 14828</name>
    <dbReference type="NCBI Taxonomy" id="1120975"/>
    <lineage>
        <taxon>Bacteria</taxon>
        <taxon>Bacillati</taxon>
        <taxon>Bacillota</taxon>
        <taxon>Clostridia</taxon>
        <taxon>Eubacteriales</taxon>
        <taxon>Eubacteriaceae</taxon>
        <taxon>Alkalibacter</taxon>
    </lineage>
</organism>
<comment type="similarity">
    <text evidence="1">Belongs to the DprA/Smf family.</text>
</comment>
<dbReference type="OrthoDB" id="9785707at2"/>